<keyword evidence="3" id="KW-1185">Reference proteome</keyword>
<accession>A0ABX6KLR6</accession>
<gene>
    <name evidence="2" type="ORF">FOC48_00215</name>
</gene>
<dbReference type="EMBL" id="CP050965">
    <property type="protein sequence ID" value="QIX89025.1"/>
    <property type="molecule type" value="Genomic_DNA"/>
</dbReference>
<keyword evidence="1" id="KW-0812">Transmembrane</keyword>
<sequence length="74" mass="8671">MLKKTWDNIEIILITLSMLLAMFTAGLILGVYVSSNTIEELSNDNIVKERTIQQQKERIRELQKFKQLKEIYNA</sequence>
<name>A0ABX6KLR6_9BACL</name>
<evidence type="ECO:0000256" key="1">
    <source>
        <dbReference type="SAM" id="Phobius"/>
    </source>
</evidence>
<evidence type="ECO:0000313" key="2">
    <source>
        <dbReference type="EMBL" id="QIX89025.1"/>
    </source>
</evidence>
<keyword evidence="1" id="KW-0472">Membrane</keyword>
<evidence type="ECO:0000313" key="3">
    <source>
        <dbReference type="Proteomes" id="UP000501205"/>
    </source>
</evidence>
<feature type="transmembrane region" description="Helical" evidence="1">
    <location>
        <begin position="12"/>
        <end position="33"/>
    </location>
</feature>
<organism evidence="2 3">
    <name type="scientific">Gemella haemolysans</name>
    <dbReference type="NCBI Taxonomy" id="1379"/>
    <lineage>
        <taxon>Bacteria</taxon>
        <taxon>Bacillati</taxon>
        <taxon>Bacillota</taxon>
        <taxon>Bacilli</taxon>
        <taxon>Bacillales</taxon>
        <taxon>Gemellaceae</taxon>
        <taxon>Gemella</taxon>
    </lineage>
</organism>
<proteinExistence type="predicted"/>
<reference evidence="2 3" key="1">
    <citation type="submission" date="2019-11" db="EMBL/GenBank/DDBJ databases">
        <title>FDA dAtabase for Regulatory Grade micrObial Sequences (FDA-ARGOS): Supporting development and validation of Infectious Disease Dx tests.</title>
        <authorList>
            <person name="Damon A."/>
            <person name="Tallon L."/>
            <person name="Sadzewicz L."/>
            <person name="Vavikolanu K."/>
            <person name="Mehta A."/>
            <person name="Aluvathingal J."/>
            <person name="Nadendla S."/>
            <person name="Myers T."/>
            <person name="Yan Y."/>
            <person name="Sichtig H."/>
        </authorList>
    </citation>
    <scope>NUCLEOTIDE SEQUENCE [LARGE SCALE GENOMIC DNA]</scope>
    <source>
        <strain evidence="2 3">FDAARGOS_740</strain>
    </source>
</reference>
<dbReference type="Proteomes" id="UP000501205">
    <property type="component" value="Chromosome"/>
</dbReference>
<keyword evidence="1" id="KW-1133">Transmembrane helix</keyword>
<protein>
    <submittedName>
        <fullName evidence="2">Uncharacterized protein</fullName>
    </submittedName>
</protein>